<dbReference type="Proteomes" id="UP000214588">
    <property type="component" value="Unassembled WGS sequence"/>
</dbReference>
<dbReference type="SUPFAM" id="SSF46548">
    <property type="entry name" value="alpha-helical ferredoxin"/>
    <property type="match status" value="1"/>
</dbReference>
<keyword evidence="1" id="KW-0479">Metal-binding</keyword>
<evidence type="ECO:0000313" key="5">
    <source>
        <dbReference type="Proteomes" id="UP000214588"/>
    </source>
</evidence>
<proteinExistence type="predicted"/>
<keyword evidence="3" id="KW-0411">Iron-sulfur</keyword>
<dbReference type="Pfam" id="PF13534">
    <property type="entry name" value="Fer4_17"/>
    <property type="match status" value="1"/>
</dbReference>
<dbReference type="InterPro" id="IPR017900">
    <property type="entry name" value="4Fe4S_Fe_S_CS"/>
</dbReference>
<reference evidence="4 5" key="1">
    <citation type="submission" date="2017-06" db="EMBL/GenBank/DDBJ databases">
        <title>Draft Genome Sequence of Natranaerobius trueperi halophilic, alkalithermophilic bacteria from soda lakes.</title>
        <authorList>
            <person name="Zhao B."/>
        </authorList>
    </citation>
    <scope>NUCLEOTIDE SEQUENCE [LARGE SCALE GENOMIC DNA]</scope>
    <source>
        <strain evidence="4 5">DSM 18760</strain>
    </source>
</reference>
<dbReference type="AlphaFoldDB" id="A0A226BZI2"/>
<evidence type="ECO:0000256" key="1">
    <source>
        <dbReference type="ARBA" id="ARBA00022723"/>
    </source>
</evidence>
<evidence type="ECO:0000256" key="3">
    <source>
        <dbReference type="ARBA" id="ARBA00023014"/>
    </source>
</evidence>
<dbReference type="EMBL" id="NIQC01000005">
    <property type="protein sequence ID" value="OWZ84345.1"/>
    <property type="molecule type" value="Genomic_DNA"/>
</dbReference>
<name>A0A226BZI2_9FIRM</name>
<dbReference type="Gene3D" id="1.10.1060.10">
    <property type="entry name" value="Alpha-helical ferredoxin"/>
    <property type="match status" value="1"/>
</dbReference>
<dbReference type="GO" id="GO:0046872">
    <property type="term" value="F:metal ion binding"/>
    <property type="evidence" value="ECO:0007669"/>
    <property type="project" value="UniProtKB-KW"/>
</dbReference>
<dbReference type="GO" id="GO:0051536">
    <property type="term" value="F:iron-sulfur cluster binding"/>
    <property type="evidence" value="ECO:0007669"/>
    <property type="project" value="UniProtKB-KW"/>
</dbReference>
<dbReference type="GO" id="GO:0005886">
    <property type="term" value="C:plasma membrane"/>
    <property type="evidence" value="ECO:0007669"/>
    <property type="project" value="TreeGrafter"/>
</dbReference>
<dbReference type="InterPro" id="IPR051460">
    <property type="entry name" value="HdrC_iron-sulfur_subunit"/>
</dbReference>
<sequence>MRGEGRLLIVRFPTKTASNNEREEFNDIVQKNVKDCYQCLKCSSGCPLTAHMDYYPHQVMLLAKMGLFDQIFESKTLWVCASCLACSSRCPRDLEPAKIMEGFRTMILRDRDQGNVEILDTRKVPRQALIASMRKFRR</sequence>
<keyword evidence="5" id="KW-1185">Reference proteome</keyword>
<protein>
    <submittedName>
        <fullName evidence="4">Heterodisulfide reductase</fullName>
    </submittedName>
</protein>
<gene>
    <name evidence="4" type="ORF">CDO51_03520</name>
</gene>
<accession>A0A226BZI2</accession>
<comment type="caution">
    <text evidence="4">The sequence shown here is derived from an EMBL/GenBank/DDBJ whole genome shotgun (WGS) entry which is preliminary data.</text>
</comment>
<dbReference type="InterPro" id="IPR009051">
    <property type="entry name" value="Helical_ferredxn"/>
</dbReference>
<evidence type="ECO:0000256" key="2">
    <source>
        <dbReference type="ARBA" id="ARBA00023004"/>
    </source>
</evidence>
<organism evidence="4 5">
    <name type="scientific">Natranaerobius trueperi</name>
    <dbReference type="NCBI Taxonomy" id="759412"/>
    <lineage>
        <taxon>Bacteria</taxon>
        <taxon>Bacillati</taxon>
        <taxon>Bacillota</taxon>
        <taxon>Clostridia</taxon>
        <taxon>Natranaerobiales</taxon>
        <taxon>Natranaerobiaceae</taxon>
        <taxon>Natranaerobius</taxon>
    </lineage>
</organism>
<evidence type="ECO:0000313" key="4">
    <source>
        <dbReference type="EMBL" id="OWZ84345.1"/>
    </source>
</evidence>
<dbReference type="PROSITE" id="PS00198">
    <property type="entry name" value="4FE4S_FER_1"/>
    <property type="match status" value="1"/>
</dbReference>
<dbReference type="PANTHER" id="PTHR43255:SF2">
    <property type="entry name" value="HETERODISULFIDE REDUCTASE RELATED PROTEIN"/>
    <property type="match status" value="1"/>
</dbReference>
<keyword evidence="2" id="KW-0408">Iron</keyword>
<dbReference type="PANTHER" id="PTHR43255">
    <property type="entry name" value="IRON-SULFUR-BINDING OXIDOREDUCTASE FADF-RELATED-RELATED"/>
    <property type="match status" value="1"/>
</dbReference>